<feature type="region of interest" description="Disordered" evidence="9">
    <location>
        <begin position="595"/>
        <end position="638"/>
    </location>
</feature>
<feature type="compositionally biased region" description="Basic and acidic residues" evidence="9">
    <location>
        <begin position="31"/>
        <end position="109"/>
    </location>
</feature>
<dbReference type="SUPFAM" id="SSF54928">
    <property type="entry name" value="RNA-binding domain, RBD"/>
    <property type="match status" value="1"/>
</dbReference>
<keyword evidence="1 8" id="KW-0479">Metal-binding</keyword>
<evidence type="ECO:0000256" key="8">
    <source>
        <dbReference type="PROSITE-ProRule" id="PRU00723"/>
    </source>
</evidence>
<dbReference type="SMART" id="SM00361">
    <property type="entry name" value="RRM_1"/>
    <property type="match status" value="1"/>
</dbReference>
<dbReference type="GO" id="GO:0003677">
    <property type="term" value="F:DNA binding"/>
    <property type="evidence" value="ECO:0007669"/>
    <property type="project" value="UniProtKB-KW"/>
</dbReference>
<reference evidence="12" key="1">
    <citation type="submission" date="2023-02" db="EMBL/GenBank/DDBJ databases">
        <title>Genome of toxic invasive species Heracleum sosnowskyi carries increased number of genes despite the absence of recent whole-genome duplications.</title>
        <authorList>
            <person name="Schelkunov M."/>
            <person name="Shtratnikova V."/>
            <person name="Makarenko M."/>
            <person name="Klepikova A."/>
            <person name="Omelchenko D."/>
            <person name="Novikova G."/>
            <person name="Obukhova E."/>
            <person name="Bogdanov V."/>
            <person name="Penin A."/>
            <person name="Logacheva M."/>
        </authorList>
    </citation>
    <scope>NUCLEOTIDE SEQUENCE</scope>
    <source>
        <strain evidence="12">Hsosn_3</strain>
        <tissue evidence="12">Leaf</tissue>
    </source>
</reference>
<evidence type="ECO:0000256" key="2">
    <source>
        <dbReference type="ARBA" id="ARBA00022737"/>
    </source>
</evidence>
<keyword evidence="3 8" id="KW-0863">Zinc-finger</keyword>
<dbReference type="FunFam" id="3.30.70.330:FF:000318">
    <property type="entry name" value="Zinc finger CCCH domain-containing protein 5"/>
    <property type="match status" value="1"/>
</dbReference>
<evidence type="ECO:0000256" key="7">
    <source>
        <dbReference type="PROSITE-ProRule" id="PRU00176"/>
    </source>
</evidence>
<evidence type="ECO:0000313" key="12">
    <source>
        <dbReference type="EMBL" id="KAK1385812.1"/>
    </source>
</evidence>
<keyword evidence="5 7" id="KW-0694">RNA-binding</keyword>
<comment type="caution">
    <text evidence="12">The sequence shown here is derived from an EMBL/GenBank/DDBJ whole genome shotgun (WGS) entry which is preliminary data.</text>
</comment>
<feature type="compositionally biased region" description="Basic and acidic residues" evidence="9">
    <location>
        <begin position="401"/>
        <end position="415"/>
    </location>
</feature>
<dbReference type="PROSITE" id="PS50103">
    <property type="entry name" value="ZF_C3H1"/>
    <property type="match status" value="2"/>
</dbReference>
<feature type="compositionally biased region" description="Basic and acidic residues" evidence="9">
    <location>
        <begin position="424"/>
        <end position="489"/>
    </location>
</feature>
<feature type="domain" description="C3H1-type" evidence="11">
    <location>
        <begin position="338"/>
        <end position="368"/>
    </location>
</feature>
<feature type="compositionally biased region" description="Basic residues" evidence="9">
    <location>
        <begin position="521"/>
        <end position="531"/>
    </location>
</feature>
<feature type="region of interest" description="Disordered" evidence="9">
    <location>
        <begin position="399"/>
        <end position="581"/>
    </location>
</feature>
<dbReference type="InterPro" id="IPR003954">
    <property type="entry name" value="RRM_euk-type"/>
</dbReference>
<accession>A0AAD8IK37</accession>
<dbReference type="PRINTS" id="PR01848">
    <property type="entry name" value="U2AUXFACTOR"/>
</dbReference>
<dbReference type="InterPro" id="IPR009145">
    <property type="entry name" value="U2AF_small"/>
</dbReference>
<reference evidence="12" key="2">
    <citation type="submission" date="2023-05" db="EMBL/GenBank/DDBJ databases">
        <authorList>
            <person name="Schelkunov M.I."/>
        </authorList>
    </citation>
    <scope>NUCLEOTIDE SEQUENCE</scope>
    <source>
        <strain evidence="12">Hsosn_3</strain>
        <tissue evidence="12">Leaf</tissue>
    </source>
</reference>
<feature type="compositionally biased region" description="Basic residues" evidence="9">
    <location>
        <begin position="17"/>
        <end position="30"/>
    </location>
</feature>
<feature type="compositionally biased region" description="Basic and acidic residues" evidence="9">
    <location>
        <begin position="150"/>
        <end position="163"/>
    </location>
</feature>
<sequence>MSESPPIMIPASDSRKEKRKALKKEKRKQLRKELAEKARLAEESRLNDPEELKKIQLEEERERERVERERREFEERERLFLEAVARKREEEEEEERRRELEEEQAKKNLEEDEPNEDDDWEYVEEGPPEIIWQGNEIIVKKNRVKVKKKKDSDQHIRKEDADRPTSNPLPPQSEVFSDYQSAPPISAQQLLENVAQEFPNFGTEQDKAHCPFHIKTGACRFGTRCSRVHFYPDRSCTLLMKNMYNGPGLAWEQDEGLECMDEEVECSYEEFYEDVHTEFLKYGEIVNFKVCKNGAFHLRGNLYVHYKSLDSAVMAYHAMNGRFFAGKQVKCEFVGVTRWKIAICGEFMKSRLKTCTRGTACNFIHCFRNPGGDYEWADWDKPPPRFWVIKMNALFGNSNSDETRCGKQMKEEHMGKPRKSNRQLPEDGDRYHSRRSQSMERDSCDRRSSRSRHEDHDTRKRTDGRRLNSRDDCKRHRTLEENSCKETNSRRLQHRNNRTSDTDSAGDYSDIEKNGETFQGRTKKGSRGLHSKVKELGEYSEGRRKRTHETDTDGDFSDCDTGKERRYDNKLNHNSLTSKRRTEYKYKDICSSRTHEYSYDGDLSDSDMKRGRHQGYRKKSSGHSEEVSEMMKPRDGNG</sequence>
<dbReference type="GO" id="GO:0003723">
    <property type="term" value="F:RNA binding"/>
    <property type="evidence" value="ECO:0007669"/>
    <property type="project" value="UniProtKB-UniRule"/>
</dbReference>
<feature type="zinc finger region" description="C3H1-type" evidence="8">
    <location>
        <begin position="338"/>
        <end position="368"/>
    </location>
</feature>
<dbReference type="Proteomes" id="UP001237642">
    <property type="component" value="Unassembled WGS sequence"/>
</dbReference>
<feature type="region of interest" description="Disordered" evidence="9">
    <location>
        <begin position="149"/>
        <end position="177"/>
    </location>
</feature>
<feature type="compositionally biased region" description="Basic and acidic residues" evidence="9">
    <location>
        <begin position="560"/>
        <end position="571"/>
    </location>
</feature>
<evidence type="ECO:0000256" key="6">
    <source>
        <dbReference type="ARBA" id="ARBA00023125"/>
    </source>
</evidence>
<feature type="domain" description="C3H1-type" evidence="11">
    <location>
        <begin position="204"/>
        <end position="232"/>
    </location>
</feature>
<dbReference type="InterPro" id="IPR000571">
    <property type="entry name" value="Znf_CCCH"/>
</dbReference>
<feature type="compositionally biased region" description="Basic residues" evidence="9">
    <location>
        <begin position="610"/>
        <end position="621"/>
    </location>
</feature>
<dbReference type="Pfam" id="PF00076">
    <property type="entry name" value="RRM_1"/>
    <property type="match status" value="1"/>
</dbReference>
<evidence type="ECO:0000256" key="4">
    <source>
        <dbReference type="ARBA" id="ARBA00022833"/>
    </source>
</evidence>
<dbReference type="InterPro" id="IPR012677">
    <property type="entry name" value="Nucleotide-bd_a/b_plait_sf"/>
</dbReference>
<feature type="region of interest" description="Disordered" evidence="9">
    <location>
        <begin position="1"/>
        <end position="121"/>
    </location>
</feature>
<dbReference type="InterPro" id="IPR000504">
    <property type="entry name" value="RRM_dom"/>
</dbReference>
<gene>
    <name evidence="12" type="ORF">POM88_023547</name>
</gene>
<dbReference type="EMBL" id="JAUIZM010000005">
    <property type="protein sequence ID" value="KAK1385812.1"/>
    <property type="molecule type" value="Genomic_DNA"/>
</dbReference>
<keyword evidence="2" id="KW-0677">Repeat</keyword>
<evidence type="ECO:0000256" key="3">
    <source>
        <dbReference type="ARBA" id="ARBA00022771"/>
    </source>
</evidence>
<dbReference type="Gene3D" id="3.30.70.330">
    <property type="match status" value="1"/>
</dbReference>
<dbReference type="GO" id="GO:0008270">
    <property type="term" value="F:zinc ion binding"/>
    <property type="evidence" value="ECO:0007669"/>
    <property type="project" value="UniProtKB-KW"/>
</dbReference>
<dbReference type="PANTHER" id="PTHR12620">
    <property type="entry name" value="U2 SNRNP AUXILIARY FACTOR, SMALL SUBUNIT"/>
    <property type="match status" value="1"/>
</dbReference>
<evidence type="ECO:0000256" key="9">
    <source>
        <dbReference type="SAM" id="MobiDB-lite"/>
    </source>
</evidence>
<feature type="zinc finger region" description="C3H1-type" evidence="8">
    <location>
        <begin position="204"/>
        <end position="232"/>
    </location>
</feature>
<feature type="compositionally biased region" description="Basic and acidic residues" evidence="9">
    <location>
        <begin position="622"/>
        <end position="638"/>
    </location>
</feature>
<protein>
    <submittedName>
        <fullName evidence="12">Zinc finger CCCH domain-containing protein 5</fullName>
    </submittedName>
</protein>
<dbReference type="InterPro" id="IPR035979">
    <property type="entry name" value="RBD_domain_sf"/>
</dbReference>
<proteinExistence type="predicted"/>
<evidence type="ECO:0000259" key="11">
    <source>
        <dbReference type="PROSITE" id="PS50103"/>
    </source>
</evidence>
<feature type="compositionally biased region" description="Acidic residues" evidence="9">
    <location>
        <begin position="110"/>
        <end position="121"/>
    </location>
</feature>
<feature type="compositionally biased region" description="Basic and acidic residues" evidence="9">
    <location>
        <begin position="532"/>
        <end position="542"/>
    </location>
</feature>
<evidence type="ECO:0000256" key="1">
    <source>
        <dbReference type="ARBA" id="ARBA00022723"/>
    </source>
</evidence>
<dbReference type="GO" id="GO:0000398">
    <property type="term" value="P:mRNA splicing, via spliceosome"/>
    <property type="evidence" value="ECO:0007669"/>
    <property type="project" value="InterPro"/>
</dbReference>
<keyword evidence="6" id="KW-0238">DNA-binding</keyword>
<dbReference type="AlphaFoldDB" id="A0AAD8IK37"/>
<evidence type="ECO:0000256" key="5">
    <source>
        <dbReference type="ARBA" id="ARBA00022884"/>
    </source>
</evidence>
<dbReference type="SMART" id="SM00356">
    <property type="entry name" value="ZnF_C3H1"/>
    <property type="match status" value="2"/>
</dbReference>
<dbReference type="PROSITE" id="PS50102">
    <property type="entry name" value="RRM"/>
    <property type="match status" value="1"/>
</dbReference>
<keyword evidence="4 8" id="KW-0862">Zinc</keyword>
<name>A0AAD8IK37_9APIA</name>
<keyword evidence="13" id="KW-1185">Reference proteome</keyword>
<dbReference type="GO" id="GO:0089701">
    <property type="term" value="C:U2AF complex"/>
    <property type="evidence" value="ECO:0007669"/>
    <property type="project" value="InterPro"/>
</dbReference>
<organism evidence="12 13">
    <name type="scientific">Heracleum sosnowskyi</name>
    <dbReference type="NCBI Taxonomy" id="360622"/>
    <lineage>
        <taxon>Eukaryota</taxon>
        <taxon>Viridiplantae</taxon>
        <taxon>Streptophyta</taxon>
        <taxon>Embryophyta</taxon>
        <taxon>Tracheophyta</taxon>
        <taxon>Spermatophyta</taxon>
        <taxon>Magnoliopsida</taxon>
        <taxon>eudicotyledons</taxon>
        <taxon>Gunneridae</taxon>
        <taxon>Pentapetalae</taxon>
        <taxon>asterids</taxon>
        <taxon>campanulids</taxon>
        <taxon>Apiales</taxon>
        <taxon>Apiaceae</taxon>
        <taxon>Apioideae</taxon>
        <taxon>apioid superclade</taxon>
        <taxon>Tordylieae</taxon>
        <taxon>Tordyliinae</taxon>
        <taxon>Heracleum</taxon>
    </lineage>
</organism>
<evidence type="ECO:0000313" key="13">
    <source>
        <dbReference type="Proteomes" id="UP001237642"/>
    </source>
</evidence>
<feature type="domain" description="RRM" evidence="10">
    <location>
        <begin position="273"/>
        <end position="336"/>
    </location>
</feature>
<evidence type="ECO:0000259" key="10">
    <source>
        <dbReference type="PROSITE" id="PS50102"/>
    </source>
</evidence>